<dbReference type="Pfam" id="PF01315">
    <property type="entry name" value="Ald_Xan_dh_C"/>
    <property type="match status" value="1"/>
</dbReference>
<dbReference type="RefSeq" id="WP_188722409.1">
    <property type="nucleotide sequence ID" value="NZ_BMIF01000013.1"/>
</dbReference>
<dbReference type="SMART" id="SM01008">
    <property type="entry name" value="Ald_Xan_dh_C"/>
    <property type="match status" value="1"/>
</dbReference>
<dbReference type="PANTHER" id="PTHR11908:SF132">
    <property type="entry name" value="ALDEHYDE OXIDASE 1-RELATED"/>
    <property type="match status" value="1"/>
</dbReference>
<gene>
    <name evidence="4" type="primary">coxL1</name>
    <name evidence="4" type="ORF">GCM10011385_35180</name>
</gene>
<name>A0A916S038_9HYPH</name>
<dbReference type="Pfam" id="PF20256">
    <property type="entry name" value="MoCoBD_2"/>
    <property type="match status" value="1"/>
</dbReference>
<dbReference type="GO" id="GO:0016491">
    <property type="term" value="F:oxidoreductase activity"/>
    <property type="evidence" value="ECO:0007669"/>
    <property type="project" value="UniProtKB-KW"/>
</dbReference>
<organism evidence="4 5">
    <name type="scientific">Nitratireductor aestuarii</name>
    <dbReference type="NCBI Taxonomy" id="1735103"/>
    <lineage>
        <taxon>Bacteria</taxon>
        <taxon>Pseudomonadati</taxon>
        <taxon>Pseudomonadota</taxon>
        <taxon>Alphaproteobacteria</taxon>
        <taxon>Hyphomicrobiales</taxon>
        <taxon>Phyllobacteriaceae</taxon>
        <taxon>Nitratireductor</taxon>
    </lineage>
</organism>
<reference evidence="4" key="1">
    <citation type="journal article" date="2014" name="Int. J. Syst. Evol. Microbiol.">
        <title>Complete genome sequence of Corynebacterium casei LMG S-19264T (=DSM 44701T), isolated from a smear-ripened cheese.</title>
        <authorList>
            <consortium name="US DOE Joint Genome Institute (JGI-PGF)"/>
            <person name="Walter F."/>
            <person name="Albersmeier A."/>
            <person name="Kalinowski J."/>
            <person name="Ruckert C."/>
        </authorList>
    </citation>
    <scope>NUCLEOTIDE SEQUENCE</scope>
    <source>
        <strain evidence="4">CGMCC 1.15320</strain>
    </source>
</reference>
<evidence type="ECO:0000259" key="3">
    <source>
        <dbReference type="SMART" id="SM01008"/>
    </source>
</evidence>
<evidence type="ECO:0000256" key="2">
    <source>
        <dbReference type="ARBA" id="ARBA00023002"/>
    </source>
</evidence>
<dbReference type="Gene3D" id="3.30.365.10">
    <property type="entry name" value="Aldehyde oxidase/xanthine dehydrogenase, molybdopterin binding domain"/>
    <property type="match status" value="4"/>
</dbReference>
<dbReference type="Proteomes" id="UP000636264">
    <property type="component" value="Unassembled WGS sequence"/>
</dbReference>
<protein>
    <submittedName>
        <fullName evidence="4">Carbon monoxide dehydrogenase</fullName>
    </submittedName>
</protein>
<dbReference type="SUPFAM" id="SSF56003">
    <property type="entry name" value="Molybdenum cofactor-binding domain"/>
    <property type="match status" value="1"/>
</dbReference>
<evidence type="ECO:0000313" key="4">
    <source>
        <dbReference type="EMBL" id="GGA78004.1"/>
    </source>
</evidence>
<dbReference type="InterPro" id="IPR008274">
    <property type="entry name" value="AldOxase/xan_DH_MoCoBD1"/>
</dbReference>
<keyword evidence="2" id="KW-0560">Oxidoreductase</keyword>
<keyword evidence="1" id="KW-0500">Molybdenum</keyword>
<dbReference type="AlphaFoldDB" id="A0A916S038"/>
<dbReference type="InterPro" id="IPR016208">
    <property type="entry name" value="Ald_Oxase/xanthine_DH-like"/>
</dbReference>
<dbReference type="InterPro" id="IPR046867">
    <property type="entry name" value="AldOxase/xan_DH_MoCoBD2"/>
</dbReference>
<evidence type="ECO:0000313" key="5">
    <source>
        <dbReference type="Proteomes" id="UP000636264"/>
    </source>
</evidence>
<dbReference type="EMBL" id="BMIF01000013">
    <property type="protein sequence ID" value="GGA78004.1"/>
    <property type="molecule type" value="Genomic_DNA"/>
</dbReference>
<dbReference type="InterPro" id="IPR037165">
    <property type="entry name" value="AldOxase/xan_DH_Mopterin-bd_sf"/>
</dbReference>
<dbReference type="Pfam" id="PF02738">
    <property type="entry name" value="MoCoBD_1"/>
    <property type="match status" value="1"/>
</dbReference>
<evidence type="ECO:0000256" key="1">
    <source>
        <dbReference type="ARBA" id="ARBA00022505"/>
    </source>
</evidence>
<dbReference type="InterPro" id="IPR000674">
    <property type="entry name" value="Ald_Oxase/Xan_DH_a/b"/>
</dbReference>
<accession>A0A916S038</accession>
<dbReference type="Gene3D" id="3.90.1170.50">
    <property type="entry name" value="Aldehyde oxidase/xanthine dehydrogenase, a/b hammerhead"/>
    <property type="match status" value="1"/>
</dbReference>
<proteinExistence type="predicted"/>
<feature type="domain" description="Aldehyde oxidase/xanthine dehydrogenase a/b hammerhead" evidence="3">
    <location>
        <begin position="20"/>
        <end position="140"/>
    </location>
</feature>
<comment type="caution">
    <text evidence="4">The sequence shown here is derived from an EMBL/GenBank/DDBJ whole genome shotgun (WGS) entry which is preliminary data.</text>
</comment>
<dbReference type="PANTHER" id="PTHR11908">
    <property type="entry name" value="XANTHINE DEHYDROGENASE"/>
    <property type="match status" value="1"/>
</dbReference>
<sequence length="773" mass="82755">MNEITFGKSVRRREDDRFVSGRGQYTDDVHREGALWTAFARAPVASAKILSVDVSAALEVPGVVAVLTAEDLATDGIPDFSVPIGIHNIDGSPTKATPRPLLARDRIRFLAEPVAMVLAESSAIAQDAIELVTIDYDDIPAVLTPADAGAEGAALLWDDRPANEAFHWRAGDVEGTAKALASSHHVARLSTHITRVSAMPMEPRSALAYVDENGKSVLQLSHQNPHALRANLCEVFGLGRDDVRVLIGDVGGSFGMKSAFLREEAMVFWAARRLNRPVRWTATRSETFLSDEQGRDVYVDAELGLDADGRFTAFHVRYDINVGAYLSGRSAAPVLNFGGIAGVYTTPYIVGEATAYFTNTPPTAPYRGAGRPDATYVIERIIDIAAQDMGIDPAELRRRNLIPPEAMPYQTPFLFRYDCGEFERNMNRALEMAEYEGFPARQRQARERGKLRGLGIANPIEVAAGPYAKPGKDFATIRAHADGTVTLYAGAMSVGQGLDTALSSLVAERLGLPLEKVRYVQGDTDAMDNGKGSGGSAALTVGGSAIVVGVDALLEKGREIAAEELEAAAFDIEYVNGSFRIVGSDRQISLADVAAIAEQRAEDEAGLSAAGEFVPPHATFPNGCHVCEVEIDPETGRTEVIRYVSVEDVGRVLNPLLVEGQIHGGVAQGLGQVLMEEIRFGSDGQLVSGSFMDYAMPRADDLPMIESDNLETPTELNPLGVKGVGEAGTVGGIAAAMNAVNNALAQVGVRHFDMPATPSRVWEAIRNAQATKA</sequence>
<dbReference type="InterPro" id="IPR036856">
    <property type="entry name" value="Ald_Oxase/Xan_DH_a/b_sf"/>
</dbReference>
<dbReference type="SUPFAM" id="SSF54665">
    <property type="entry name" value="CO dehydrogenase molybdoprotein N-domain-like"/>
    <property type="match status" value="1"/>
</dbReference>
<dbReference type="GO" id="GO:0005506">
    <property type="term" value="F:iron ion binding"/>
    <property type="evidence" value="ECO:0007669"/>
    <property type="project" value="InterPro"/>
</dbReference>
<keyword evidence="5" id="KW-1185">Reference proteome</keyword>
<reference evidence="4" key="2">
    <citation type="submission" date="2020-09" db="EMBL/GenBank/DDBJ databases">
        <authorList>
            <person name="Sun Q."/>
            <person name="Zhou Y."/>
        </authorList>
    </citation>
    <scope>NUCLEOTIDE SEQUENCE</scope>
    <source>
        <strain evidence="4">CGMCC 1.15320</strain>
    </source>
</reference>